<evidence type="ECO:0000313" key="1">
    <source>
        <dbReference type="EMBL" id="MDL4842373.1"/>
    </source>
</evidence>
<sequence>MIQNIPYMHQQTPLPPGKYVYSNNFPAVMEQIAPIYTIPTKPVFFDHLMMHLDKTIRVITLNGPLEGTLTGVAIDHLQLTIGDYNYHVHYPNITYFVTPK</sequence>
<proteinExistence type="predicted"/>
<dbReference type="RefSeq" id="WP_285933647.1">
    <property type="nucleotide sequence ID" value="NZ_JASTZU010000058.1"/>
</dbReference>
<gene>
    <name evidence="1" type="ORF">QQS35_18200</name>
</gene>
<protein>
    <submittedName>
        <fullName evidence="1">DUF2642 domain-containing protein</fullName>
    </submittedName>
</protein>
<dbReference type="Proteomes" id="UP001235343">
    <property type="component" value="Unassembled WGS sequence"/>
</dbReference>
<keyword evidence="2" id="KW-1185">Reference proteome</keyword>
<accession>A0ABT7L931</accession>
<reference evidence="1 2" key="1">
    <citation type="submission" date="2023-06" db="EMBL/GenBank/DDBJ databases">
        <title>Aquibacillus rhizosphaerae LR5S19.</title>
        <authorList>
            <person name="Sun J.-Q."/>
        </authorList>
    </citation>
    <scope>NUCLEOTIDE SEQUENCE [LARGE SCALE GENOMIC DNA]</scope>
    <source>
        <strain evidence="1 2">LR5S19</strain>
    </source>
</reference>
<evidence type="ECO:0000313" key="2">
    <source>
        <dbReference type="Proteomes" id="UP001235343"/>
    </source>
</evidence>
<comment type="caution">
    <text evidence="1">The sequence shown here is derived from an EMBL/GenBank/DDBJ whole genome shotgun (WGS) entry which is preliminary data.</text>
</comment>
<organism evidence="1 2">
    <name type="scientific">Aquibacillus rhizosphaerae</name>
    <dbReference type="NCBI Taxonomy" id="3051431"/>
    <lineage>
        <taxon>Bacteria</taxon>
        <taxon>Bacillati</taxon>
        <taxon>Bacillota</taxon>
        <taxon>Bacilli</taxon>
        <taxon>Bacillales</taxon>
        <taxon>Bacillaceae</taxon>
        <taxon>Aquibacillus</taxon>
    </lineage>
</organism>
<name>A0ABT7L931_9BACI</name>
<dbReference type="EMBL" id="JASTZU010000058">
    <property type="protein sequence ID" value="MDL4842373.1"/>
    <property type="molecule type" value="Genomic_DNA"/>
</dbReference>